<keyword evidence="6" id="KW-0547">Nucleotide-binding</keyword>
<gene>
    <name evidence="14" type="primary">folK</name>
    <name evidence="14" type="ORF">LJ739_12950</name>
</gene>
<evidence type="ECO:0000259" key="13">
    <source>
        <dbReference type="PROSITE" id="PS00794"/>
    </source>
</evidence>
<dbReference type="GO" id="GO:0003848">
    <property type="term" value="F:2-amino-4-hydroxy-6-hydroxymethyldihydropteridine diphosphokinase activity"/>
    <property type="evidence" value="ECO:0007669"/>
    <property type="project" value="UniProtKB-EC"/>
</dbReference>
<evidence type="ECO:0000256" key="1">
    <source>
        <dbReference type="ARBA" id="ARBA00005051"/>
    </source>
</evidence>
<keyword evidence="5 14" id="KW-0808">Transferase</keyword>
<dbReference type="PANTHER" id="PTHR43071">
    <property type="entry name" value="2-AMINO-4-HYDROXY-6-HYDROXYMETHYLDIHYDROPTERIDINE PYROPHOSPHOKINASE"/>
    <property type="match status" value="1"/>
</dbReference>
<dbReference type="Pfam" id="PF01288">
    <property type="entry name" value="HPPK"/>
    <property type="match status" value="1"/>
</dbReference>
<comment type="function">
    <text evidence="10">Catalyzes the transfer of pyrophosphate from adenosine triphosphate (ATP) to 6-hydroxymethyl-7,8-dihydropterin, an enzymatic step in folate biosynthesis pathway.</text>
</comment>
<evidence type="ECO:0000256" key="10">
    <source>
        <dbReference type="ARBA" id="ARBA00029409"/>
    </source>
</evidence>
<evidence type="ECO:0000256" key="6">
    <source>
        <dbReference type="ARBA" id="ARBA00022741"/>
    </source>
</evidence>
<sequence>MTSTTVYIGLGSNLSEPARQLADALAAMAALPQTQVAATSSLYASRPMGPQDQPDYVNAVCALETTLAAEDLLDALQHIEQQQGRVRKDQRWGARTLDLDILLFGEQCIDTPRLTVPHYGLREREFVLCPLAEIAPQLILPGGDRLQSVLNNCPMNGLKKLSDRAVEISCDQQQP</sequence>
<keyword evidence="7" id="KW-0418">Kinase</keyword>
<dbReference type="RefSeq" id="WP_229161100.1">
    <property type="nucleotide sequence ID" value="NZ_JAJEWP010000003.1"/>
</dbReference>
<dbReference type="SUPFAM" id="SSF55083">
    <property type="entry name" value="6-hydroxymethyl-7,8-dihydropterin pyrophosphokinase, HPPK"/>
    <property type="match status" value="1"/>
</dbReference>
<evidence type="ECO:0000256" key="3">
    <source>
        <dbReference type="ARBA" id="ARBA00013253"/>
    </source>
</evidence>
<evidence type="ECO:0000256" key="7">
    <source>
        <dbReference type="ARBA" id="ARBA00022777"/>
    </source>
</evidence>
<dbReference type="NCBIfam" id="TIGR01498">
    <property type="entry name" value="folK"/>
    <property type="match status" value="1"/>
</dbReference>
<protein>
    <recommendedName>
        <fullName evidence="4">2-amino-4-hydroxy-6-hydroxymethyldihydropteridine pyrophosphokinase</fullName>
        <ecNumber evidence="3">2.7.6.3</ecNumber>
    </recommendedName>
    <alternativeName>
        <fullName evidence="11">6-hydroxymethyl-7,8-dihydropterin pyrophosphokinase</fullName>
    </alternativeName>
    <alternativeName>
        <fullName evidence="12">7,8-dihydro-6-hydroxymethylpterin-pyrophosphokinase</fullName>
    </alternativeName>
</protein>
<evidence type="ECO:0000256" key="12">
    <source>
        <dbReference type="ARBA" id="ARBA00033413"/>
    </source>
</evidence>
<dbReference type="InterPro" id="IPR035907">
    <property type="entry name" value="Hppk_sf"/>
</dbReference>
<evidence type="ECO:0000256" key="11">
    <source>
        <dbReference type="ARBA" id="ARBA00029766"/>
    </source>
</evidence>
<feature type="domain" description="7,8-dihydro-6-hydroxymethylpterin-pyrophosphokinase" evidence="13">
    <location>
        <begin position="91"/>
        <end position="102"/>
    </location>
</feature>
<evidence type="ECO:0000313" key="15">
    <source>
        <dbReference type="Proteomes" id="UP001520878"/>
    </source>
</evidence>
<dbReference type="EMBL" id="JAJEWP010000003">
    <property type="protein sequence ID" value="MCC2617154.1"/>
    <property type="molecule type" value="Genomic_DNA"/>
</dbReference>
<evidence type="ECO:0000256" key="5">
    <source>
        <dbReference type="ARBA" id="ARBA00022679"/>
    </source>
</evidence>
<comment type="pathway">
    <text evidence="1">Cofactor biosynthesis; tetrahydrofolate biosynthesis; 2-amino-4-hydroxy-6-hydroxymethyl-7,8-dihydropteridine diphosphate from 7,8-dihydroneopterin triphosphate: step 4/4.</text>
</comment>
<keyword evidence="15" id="KW-1185">Reference proteome</keyword>
<dbReference type="InterPro" id="IPR000550">
    <property type="entry name" value="Hppk"/>
</dbReference>
<keyword evidence="9" id="KW-0289">Folate biosynthesis</keyword>
<evidence type="ECO:0000256" key="8">
    <source>
        <dbReference type="ARBA" id="ARBA00022840"/>
    </source>
</evidence>
<comment type="caution">
    <text evidence="14">The sequence shown here is derived from an EMBL/GenBank/DDBJ whole genome shotgun (WGS) entry which is preliminary data.</text>
</comment>
<dbReference type="PANTHER" id="PTHR43071:SF1">
    <property type="entry name" value="2-AMINO-4-HYDROXY-6-HYDROXYMETHYLDIHYDROPTERIDINE PYROPHOSPHOKINASE"/>
    <property type="match status" value="1"/>
</dbReference>
<evidence type="ECO:0000313" key="14">
    <source>
        <dbReference type="EMBL" id="MCC2617154.1"/>
    </source>
</evidence>
<dbReference type="EC" id="2.7.6.3" evidence="3"/>
<dbReference type="CDD" id="cd00483">
    <property type="entry name" value="HPPK"/>
    <property type="match status" value="1"/>
</dbReference>
<keyword evidence="8" id="KW-0067">ATP-binding</keyword>
<dbReference type="PROSITE" id="PS00794">
    <property type="entry name" value="HPPK"/>
    <property type="match status" value="1"/>
</dbReference>
<evidence type="ECO:0000256" key="9">
    <source>
        <dbReference type="ARBA" id="ARBA00022909"/>
    </source>
</evidence>
<evidence type="ECO:0000256" key="4">
    <source>
        <dbReference type="ARBA" id="ARBA00016218"/>
    </source>
</evidence>
<dbReference type="Gene3D" id="3.30.70.560">
    <property type="entry name" value="7,8-Dihydro-6-hydroxymethylpterin-pyrophosphokinase HPPK"/>
    <property type="match status" value="1"/>
</dbReference>
<comment type="similarity">
    <text evidence="2">Belongs to the HPPK family.</text>
</comment>
<evidence type="ECO:0000256" key="2">
    <source>
        <dbReference type="ARBA" id="ARBA00005810"/>
    </source>
</evidence>
<proteinExistence type="inferred from homology"/>
<organism evidence="14 15">
    <name type="scientific">Fluctibacter halophilus</name>
    <dbReference type="NCBI Taxonomy" id="226011"/>
    <lineage>
        <taxon>Bacteria</taxon>
        <taxon>Pseudomonadati</taxon>
        <taxon>Pseudomonadota</taxon>
        <taxon>Gammaproteobacteria</taxon>
        <taxon>Alteromonadales</taxon>
        <taxon>Alteromonadaceae</taxon>
        <taxon>Fluctibacter</taxon>
    </lineage>
</organism>
<dbReference type="Proteomes" id="UP001520878">
    <property type="component" value="Unassembled WGS sequence"/>
</dbReference>
<name>A0ABS8GBN7_9ALTE</name>
<reference evidence="14 15" key="1">
    <citation type="submission" date="2021-10" db="EMBL/GenBank/DDBJ databases">
        <title>Draft genome of Aestuariibacter halophilus JC2043.</title>
        <authorList>
            <person name="Emsley S.A."/>
            <person name="Pfannmuller K.M."/>
            <person name="Ushijima B."/>
            <person name="Saw J.H."/>
            <person name="Videau P."/>
        </authorList>
    </citation>
    <scope>NUCLEOTIDE SEQUENCE [LARGE SCALE GENOMIC DNA]</scope>
    <source>
        <strain evidence="14 15">JC2043</strain>
    </source>
</reference>
<accession>A0ABS8GBN7</accession>